<dbReference type="Proteomes" id="UP000030748">
    <property type="component" value="Unassembled WGS sequence"/>
</dbReference>
<gene>
    <name evidence="2" type="ORF">MIMGU_mgv1a022584mg</name>
</gene>
<keyword evidence="3" id="KW-1185">Reference proteome</keyword>
<dbReference type="PANTHER" id="PTHR46354:SF9">
    <property type="entry name" value="PROTEIN INAPERTURATE POLLEN1"/>
    <property type="match status" value="1"/>
</dbReference>
<dbReference type="PhylomeDB" id="A0A022QNN0"/>
<dbReference type="OrthoDB" id="683795at2759"/>
<feature type="domain" description="DOG1" evidence="1">
    <location>
        <begin position="18"/>
        <end position="266"/>
    </location>
</feature>
<dbReference type="InterPro" id="IPR051886">
    <property type="entry name" value="Seed_Dev/Stress_Resp_Reg"/>
</dbReference>
<dbReference type="PROSITE" id="PS51806">
    <property type="entry name" value="DOG1"/>
    <property type="match status" value="1"/>
</dbReference>
<evidence type="ECO:0000313" key="3">
    <source>
        <dbReference type="Proteomes" id="UP000030748"/>
    </source>
</evidence>
<dbReference type="KEGG" id="egt:105965881"/>
<accession>A0A022QNN0</accession>
<evidence type="ECO:0000313" key="2">
    <source>
        <dbReference type="EMBL" id="EYU30312.1"/>
    </source>
</evidence>
<proteinExistence type="predicted"/>
<evidence type="ECO:0000259" key="1">
    <source>
        <dbReference type="PROSITE" id="PS51806"/>
    </source>
</evidence>
<dbReference type="GO" id="GO:0006351">
    <property type="term" value="P:DNA-templated transcription"/>
    <property type="evidence" value="ECO:0007669"/>
    <property type="project" value="InterPro"/>
</dbReference>
<reference evidence="2 3" key="1">
    <citation type="journal article" date="2013" name="Proc. Natl. Acad. Sci. U.S.A.">
        <title>Fine-scale variation in meiotic recombination in Mimulus inferred from population shotgun sequencing.</title>
        <authorList>
            <person name="Hellsten U."/>
            <person name="Wright K.M."/>
            <person name="Jenkins J."/>
            <person name="Shu S."/>
            <person name="Yuan Y."/>
            <person name="Wessler S.R."/>
            <person name="Schmutz J."/>
            <person name="Willis J.H."/>
            <person name="Rokhsar D.S."/>
        </authorList>
    </citation>
    <scope>NUCLEOTIDE SEQUENCE [LARGE SCALE GENOMIC DNA]</scope>
    <source>
        <strain evidence="3">cv. DUN x IM62</strain>
    </source>
</reference>
<dbReference type="STRING" id="4155.A0A022QNN0"/>
<dbReference type="OMA" id="QNWHVVM"/>
<dbReference type="PANTHER" id="PTHR46354">
    <property type="entry name" value="DOG1 DOMAIN-CONTAINING PROTEIN"/>
    <property type="match status" value="1"/>
</dbReference>
<name>A0A022QNN0_ERYGU</name>
<sequence>MLKSAIFGRKKTSAAAATTAFSEFYNNWISTLTTTLLPQLRRSLSSTSVSPSLLSIQVEGMHHHFQSYYAALDQAAAADAAHCLYPEWRNSLERPFLWLGDFHPYLFTNLLRSFLDDQDSSEEEDNDDYNSSAAAVKAALGKPWHVAVAWRSPSKDLTSKVDQIECGLRLMVPALAARLRHAQARFVKRVGAEWGINAGVKAAVEEAMAAEMDELVGVVVDANRLRRSVLADVLTATSVYQAAVFLEAVAGFFAGFRDEKLLKEFNDCGKNID</sequence>
<dbReference type="GO" id="GO:0043565">
    <property type="term" value="F:sequence-specific DNA binding"/>
    <property type="evidence" value="ECO:0007669"/>
    <property type="project" value="InterPro"/>
</dbReference>
<dbReference type="Pfam" id="PF14144">
    <property type="entry name" value="DOG1"/>
    <property type="match status" value="1"/>
</dbReference>
<organism evidence="2 3">
    <name type="scientific">Erythranthe guttata</name>
    <name type="common">Yellow monkey flower</name>
    <name type="synonym">Mimulus guttatus</name>
    <dbReference type="NCBI Taxonomy" id="4155"/>
    <lineage>
        <taxon>Eukaryota</taxon>
        <taxon>Viridiplantae</taxon>
        <taxon>Streptophyta</taxon>
        <taxon>Embryophyta</taxon>
        <taxon>Tracheophyta</taxon>
        <taxon>Spermatophyta</taxon>
        <taxon>Magnoliopsida</taxon>
        <taxon>eudicotyledons</taxon>
        <taxon>Gunneridae</taxon>
        <taxon>Pentapetalae</taxon>
        <taxon>asterids</taxon>
        <taxon>lamiids</taxon>
        <taxon>Lamiales</taxon>
        <taxon>Phrymaceae</taxon>
        <taxon>Erythranthe</taxon>
    </lineage>
</organism>
<dbReference type="eggNOG" id="ENOG502R2CB">
    <property type="taxonomic scope" value="Eukaryota"/>
</dbReference>
<dbReference type="InterPro" id="IPR025422">
    <property type="entry name" value="TGA_domain"/>
</dbReference>
<protein>
    <recommendedName>
        <fullName evidence="1">DOG1 domain-containing protein</fullName>
    </recommendedName>
</protein>
<dbReference type="EMBL" id="KI631081">
    <property type="protein sequence ID" value="EYU30312.1"/>
    <property type="molecule type" value="Genomic_DNA"/>
</dbReference>
<dbReference type="AlphaFoldDB" id="A0A022QNN0"/>